<feature type="region of interest" description="Disordered" evidence="1">
    <location>
        <begin position="262"/>
        <end position="288"/>
    </location>
</feature>
<gene>
    <name evidence="2" type="ORF">HGRIS_014980</name>
</gene>
<dbReference type="EMBL" id="JASNQZ010000003">
    <property type="protein sequence ID" value="KAL0958937.1"/>
    <property type="molecule type" value="Genomic_DNA"/>
</dbReference>
<evidence type="ECO:0000313" key="3">
    <source>
        <dbReference type="Proteomes" id="UP001556367"/>
    </source>
</evidence>
<dbReference type="PANTHER" id="PTHR35317">
    <property type="entry name" value="OS04G0629600 PROTEIN"/>
    <property type="match status" value="1"/>
</dbReference>
<keyword evidence="3" id="KW-1185">Reference proteome</keyword>
<dbReference type="Pfam" id="PF14223">
    <property type="entry name" value="Retrotran_gag_2"/>
    <property type="match status" value="1"/>
</dbReference>
<evidence type="ECO:0000313" key="2">
    <source>
        <dbReference type="EMBL" id="KAL0958937.1"/>
    </source>
</evidence>
<feature type="compositionally biased region" description="Basic residues" evidence="1">
    <location>
        <begin position="272"/>
        <end position="288"/>
    </location>
</feature>
<evidence type="ECO:0000256" key="1">
    <source>
        <dbReference type="SAM" id="MobiDB-lite"/>
    </source>
</evidence>
<protein>
    <submittedName>
        <fullName evidence="2">Uncharacterized protein</fullName>
    </submittedName>
</protein>
<reference evidence="3" key="1">
    <citation type="submission" date="2024-06" db="EMBL/GenBank/DDBJ databases">
        <title>Multi-omics analyses provide insights into the biosynthesis of the anticancer antibiotic pleurotin in Hohenbuehelia grisea.</title>
        <authorList>
            <person name="Weaver J.A."/>
            <person name="Alberti F."/>
        </authorList>
    </citation>
    <scope>NUCLEOTIDE SEQUENCE [LARGE SCALE GENOMIC DNA]</scope>
    <source>
        <strain evidence="3">T-177</strain>
    </source>
</reference>
<dbReference type="Proteomes" id="UP001556367">
    <property type="component" value="Unassembled WGS sequence"/>
</dbReference>
<sequence>MSSSTDTTGSSSIYRINPLKGSENYSVWKMKLIDILTDLGLIEYADGTAKPPEQSATDAAKQEFTRKDRQALSTIRLRVADKLLVYIAGSTSANSAWKILGNMFESRGPIGIVMARRKFFRAHCDDDTSIEEHIRLMRTYQEELHSLGQKIEEEEFSITLLTSLPESWNSFISAIDTSALKSSTTLIARILEEDRRLKAKTETDTALANPNIIPTSFVIIATRRDTLHQSAAQIRRTQATTAATVGIANSKRSVSPERITPKTAMTNSHFPRSTRKISHAHSFPQRHT</sequence>
<name>A0ABR3JV06_9AGAR</name>
<accession>A0ABR3JV06</accession>
<dbReference type="PANTHER" id="PTHR35317:SF29">
    <property type="entry name" value="CCHC-TYPE DOMAIN-CONTAINING PROTEIN"/>
    <property type="match status" value="1"/>
</dbReference>
<proteinExistence type="predicted"/>
<organism evidence="2 3">
    <name type="scientific">Hohenbuehelia grisea</name>
    <dbReference type="NCBI Taxonomy" id="104357"/>
    <lineage>
        <taxon>Eukaryota</taxon>
        <taxon>Fungi</taxon>
        <taxon>Dikarya</taxon>
        <taxon>Basidiomycota</taxon>
        <taxon>Agaricomycotina</taxon>
        <taxon>Agaricomycetes</taxon>
        <taxon>Agaricomycetidae</taxon>
        <taxon>Agaricales</taxon>
        <taxon>Pleurotineae</taxon>
        <taxon>Pleurotaceae</taxon>
        <taxon>Hohenbuehelia</taxon>
    </lineage>
</organism>
<comment type="caution">
    <text evidence="2">The sequence shown here is derived from an EMBL/GenBank/DDBJ whole genome shotgun (WGS) entry which is preliminary data.</text>
</comment>